<sequence length="584" mass="64773">MAFGYLHLRLLVLAAAIAVAVAANFDDCINRIHQMPNTTVGGTDNRGNPMIITNATAITYDLCVQECGADPEPFAWPVFSQQFSAWLLPWLALISQLPFGANDKMDNLQSMLLSIGSPVLAAYALVLTTLNGRWITKRFFPFKNHPNAYRAVRVLSSLQQAPLRLTDDHSLLVALVTLRANRHWWGELLTWLNLTHSWSISAATSIAWVFIAYIFTVVDSFTGGVTQMVNANGQGVGSIWLWLLAIVVAWLQISPKCDSEHLHRAMNRANKFGGVPNGKRRMATDTEPAMYLSSDLSTLRCDESRSPPIFNYARLFSWVQSVEQVAEAFEPSNALLRGTPSPSEIESHRREDSDATEMNTFLGASLRHRSDSKSESSMAVDVTAHSIHLSSEMVGKRSRWGEGTWRRIVVSGCVALFLQWGTTGAAVVVVWYTPTTGLGCRSAAYLLYGIISTLVWMAMLISSILSHYSVTSKSKRAPSARIAAWFAIALRRLGKFTAACNGIGLVITCLFQFSNFFDRCYCNSSVLYWGSRAYNVISFQPEDVVFMRSAWIGGVFLAAGSTILFFIFINLFINPPFPTHEDDD</sequence>
<name>A0A9P6JIF7_9AGAR</name>
<dbReference type="EMBL" id="MU157952">
    <property type="protein sequence ID" value="KAF9522301.1"/>
    <property type="molecule type" value="Genomic_DNA"/>
</dbReference>
<organism evidence="3 4">
    <name type="scientific">Crepidotus variabilis</name>
    <dbReference type="NCBI Taxonomy" id="179855"/>
    <lineage>
        <taxon>Eukaryota</taxon>
        <taxon>Fungi</taxon>
        <taxon>Dikarya</taxon>
        <taxon>Basidiomycota</taxon>
        <taxon>Agaricomycotina</taxon>
        <taxon>Agaricomycetes</taxon>
        <taxon>Agaricomycetidae</taxon>
        <taxon>Agaricales</taxon>
        <taxon>Agaricineae</taxon>
        <taxon>Crepidotaceae</taxon>
        <taxon>Crepidotus</taxon>
    </lineage>
</organism>
<feature type="transmembrane region" description="Helical" evidence="1">
    <location>
        <begin position="188"/>
        <end position="215"/>
    </location>
</feature>
<accession>A0A9P6JIF7</accession>
<keyword evidence="2" id="KW-0732">Signal</keyword>
<keyword evidence="1" id="KW-1133">Transmembrane helix</keyword>
<proteinExistence type="predicted"/>
<dbReference type="OrthoDB" id="5392263at2759"/>
<dbReference type="AlphaFoldDB" id="A0A9P6JIF7"/>
<evidence type="ECO:0000313" key="4">
    <source>
        <dbReference type="Proteomes" id="UP000807306"/>
    </source>
</evidence>
<dbReference type="Proteomes" id="UP000807306">
    <property type="component" value="Unassembled WGS sequence"/>
</dbReference>
<gene>
    <name evidence="3" type="ORF">CPB83DRAFT_864690</name>
</gene>
<keyword evidence="1" id="KW-0472">Membrane</keyword>
<evidence type="ECO:0000256" key="1">
    <source>
        <dbReference type="SAM" id="Phobius"/>
    </source>
</evidence>
<protein>
    <submittedName>
        <fullName evidence="3">Uncharacterized protein</fullName>
    </submittedName>
</protein>
<feature type="transmembrane region" description="Helical" evidence="1">
    <location>
        <begin position="111"/>
        <end position="130"/>
    </location>
</feature>
<feature type="transmembrane region" description="Helical" evidence="1">
    <location>
        <begin position="408"/>
        <end position="433"/>
    </location>
</feature>
<comment type="caution">
    <text evidence="3">The sequence shown here is derived from an EMBL/GenBank/DDBJ whole genome shotgun (WGS) entry which is preliminary data.</text>
</comment>
<feature type="transmembrane region" description="Helical" evidence="1">
    <location>
        <begin position="235"/>
        <end position="253"/>
    </location>
</feature>
<reference evidence="3" key="1">
    <citation type="submission" date="2020-11" db="EMBL/GenBank/DDBJ databases">
        <authorList>
            <consortium name="DOE Joint Genome Institute"/>
            <person name="Ahrendt S."/>
            <person name="Riley R."/>
            <person name="Andreopoulos W."/>
            <person name="Labutti K."/>
            <person name="Pangilinan J."/>
            <person name="Ruiz-Duenas F.J."/>
            <person name="Barrasa J.M."/>
            <person name="Sanchez-Garcia M."/>
            <person name="Camarero S."/>
            <person name="Miyauchi S."/>
            <person name="Serrano A."/>
            <person name="Linde D."/>
            <person name="Babiker R."/>
            <person name="Drula E."/>
            <person name="Ayuso-Fernandez I."/>
            <person name="Pacheco R."/>
            <person name="Padilla G."/>
            <person name="Ferreira P."/>
            <person name="Barriuso J."/>
            <person name="Kellner H."/>
            <person name="Castanera R."/>
            <person name="Alfaro M."/>
            <person name="Ramirez L."/>
            <person name="Pisabarro A.G."/>
            <person name="Kuo A."/>
            <person name="Tritt A."/>
            <person name="Lipzen A."/>
            <person name="He G."/>
            <person name="Yan M."/>
            <person name="Ng V."/>
            <person name="Cullen D."/>
            <person name="Martin F."/>
            <person name="Rosso M.-N."/>
            <person name="Henrissat B."/>
            <person name="Hibbett D."/>
            <person name="Martinez A.T."/>
            <person name="Grigoriev I.V."/>
        </authorList>
    </citation>
    <scope>NUCLEOTIDE SEQUENCE</scope>
    <source>
        <strain evidence="3">CBS 506.95</strain>
    </source>
</reference>
<keyword evidence="4" id="KW-1185">Reference proteome</keyword>
<feature type="signal peptide" evidence="2">
    <location>
        <begin position="1"/>
        <end position="22"/>
    </location>
</feature>
<feature type="transmembrane region" description="Helical" evidence="1">
    <location>
        <begin position="445"/>
        <end position="466"/>
    </location>
</feature>
<keyword evidence="1" id="KW-0812">Transmembrane</keyword>
<evidence type="ECO:0000256" key="2">
    <source>
        <dbReference type="SAM" id="SignalP"/>
    </source>
</evidence>
<feature type="chain" id="PRO_5040428909" evidence="2">
    <location>
        <begin position="23"/>
        <end position="584"/>
    </location>
</feature>
<feature type="transmembrane region" description="Helical" evidence="1">
    <location>
        <begin position="550"/>
        <end position="573"/>
    </location>
</feature>
<evidence type="ECO:0000313" key="3">
    <source>
        <dbReference type="EMBL" id="KAF9522301.1"/>
    </source>
</evidence>